<dbReference type="SUPFAM" id="SSF46785">
    <property type="entry name" value="Winged helix' DNA-binding domain"/>
    <property type="match status" value="1"/>
</dbReference>
<name>A0A166ET20_9EURY</name>
<dbReference type="PROSITE" id="PS51866">
    <property type="entry name" value="MOP"/>
    <property type="match status" value="1"/>
</dbReference>
<keyword evidence="2" id="KW-0500">Molybdenum</keyword>
<dbReference type="PANTHER" id="PTHR30432:SF1">
    <property type="entry name" value="DNA-BINDING TRANSCRIPTIONAL DUAL REGULATOR MODE"/>
    <property type="match status" value="1"/>
</dbReference>
<dbReference type="InterPro" id="IPR051815">
    <property type="entry name" value="Molybdate_resp_trans_reg"/>
</dbReference>
<dbReference type="Gene3D" id="2.40.50.100">
    <property type="match status" value="1"/>
</dbReference>
<dbReference type="InterPro" id="IPR005116">
    <property type="entry name" value="Transp-assoc_OB_typ1"/>
</dbReference>
<protein>
    <submittedName>
        <fullName evidence="4">DNA-binding transcriptional regulator ModE</fullName>
    </submittedName>
</protein>
<dbReference type="GO" id="GO:0003677">
    <property type="term" value="F:DNA binding"/>
    <property type="evidence" value="ECO:0007669"/>
    <property type="project" value="UniProtKB-KW"/>
</dbReference>
<dbReference type="InterPro" id="IPR036390">
    <property type="entry name" value="WH_DNA-bd_sf"/>
</dbReference>
<dbReference type="Proteomes" id="UP000077066">
    <property type="component" value="Unassembled WGS sequence"/>
</dbReference>
<dbReference type="Pfam" id="PF03459">
    <property type="entry name" value="TOBE"/>
    <property type="match status" value="1"/>
</dbReference>
<gene>
    <name evidence="4" type="ORF">MBFIL_04310</name>
</gene>
<proteinExistence type="predicted"/>
<dbReference type="GO" id="GO:0005886">
    <property type="term" value="C:plasma membrane"/>
    <property type="evidence" value="ECO:0007669"/>
    <property type="project" value="UniProtKB-SubCell"/>
</dbReference>
<evidence type="ECO:0000313" key="4">
    <source>
        <dbReference type="EMBL" id="KZX16981.1"/>
    </source>
</evidence>
<dbReference type="InterPro" id="IPR004606">
    <property type="entry name" value="Mop_domain"/>
</dbReference>
<evidence type="ECO:0000313" key="5">
    <source>
        <dbReference type="Proteomes" id="UP000077066"/>
    </source>
</evidence>
<dbReference type="STRING" id="55758.MBFIL_04310"/>
<evidence type="ECO:0000256" key="1">
    <source>
        <dbReference type="ARBA" id="ARBA00004202"/>
    </source>
</evidence>
<comment type="caution">
    <text evidence="4">The sequence shown here is derived from an EMBL/GenBank/DDBJ whole genome shotgun (WGS) entry which is preliminary data.</text>
</comment>
<organism evidence="4 5">
    <name type="scientific">Methanobrevibacter filiformis</name>
    <dbReference type="NCBI Taxonomy" id="55758"/>
    <lineage>
        <taxon>Archaea</taxon>
        <taxon>Methanobacteriati</taxon>
        <taxon>Methanobacteriota</taxon>
        <taxon>Methanomada group</taxon>
        <taxon>Methanobacteria</taxon>
        <taxon>Methanobacteriales</taxon>
        <taxon>Methanobacteriaceae</taxon>
        <taxon>Methanobrevibacter</taxon>
    </lineage>
</organism>
<keyword evidence="4" id="KW-0238">DNA-binding</keyword>
<dbReference type="GO" id="GO:0015689">
    <property type="term" value="P:molybdate ion transport"/>
    <property type="evidence" value="ECO:0007669"/>
    <property type="project" value="InterPro"/>
</dbReference>
<dbReference type="PANTHER" id="PTHR30432">
    <property type="entry name" value="TRANSCRIPTIONAL REGULATOR MODE"/>
    <property type="match status" value="1"/>
</dbReference>
<dbReference type="InterPro" id="IPR008995">
    <property type="entry name" value="Mo/tungstate-bd_C_term_dom"/>
</dbReference>
<dbReference type="PATRIC" id="fig|55758.3.peg.481"/>
<comment type="subcellular location">
    <subcellularLocation>
        <location evidence="1">Cell membrane</location>
        <topology evidence="1">Peripheral membrane protein</topology>
    </subcellularLocation>
</comment>
<reference evidence="4 5" key="1">
    <citation type="submission" date="2016-04" db="EMBL/GenBank/DDBJ databases">
        <title>Genome sequence of Methanobrevibacter filiformis DSM 11501.</title>
        <authorList>
            <person name="Poehlein A."/>
            <person name="Seedorf H."/>
            <person name="Daniel R."/>
        </authorList>
    </citation>
    <scope>NUCLEOTIDE SEQUENCE [LARGE SCALE GENOMIC DNA]</scope>
    <source>
        <strain evidence="4 5">DSM 11501</strain>
    </source>
</reference>
<dbReference type="AlphaFoldDB" id="A0A166ET20"/>
<evidence type="ECO:0000256" key="2">
    <source>
        <dbReference type="ARBA" id="ARBA00022505"/>
    </source>
</evidence>
<evidence type="ECO:0000259" key="3">
    <source>
        <dbReference type="PROSITE" id="PS51866"/>
    </source>
</evidence>
<dbReference type="OrthoDB" id="70912at2157"/>
<keyword evidence="5" id="KW-1185">Reference proteome</keyword>
<dbReference type="Gene3D" id="1.10.10.10">
    <property type="entry name" value="Winged helix-like DNA-binding domain superfamily/Winged helix DNA-binding domain"/>
    <property type="match status" value="1"/>
</dbReference>
<dbReference type="EMBL" id="LWMT01000057">
    <property type="protein sequence ID" value="KZX16981.1"/>
    <property type="molecule type" value="Genomic_DNA"/>
</dbReference>
<feature type="domain" description="Mop" evidence="3">
    <location>
        <begin position="167"/>
        <end position="232"/>
    </location>
</feature>
<accession>A0A166ET20</accession>
<dbReference type="SUPFAM" id="SSF50331">
    <property type="entry name" value="MOP-like"/>
    <property type="match status" value="1"/>
</dbReference>
<dbReference type="InterPro" id="IPR036388">
    <property type="entry name" value="WH-like_DNA-bd_sf"/>
</dbReference>
<sequence>MTNKAKVKAEAEYRVFYNDNSFHLDDKKFKLLNSINQSGSITAATKLTKISYRSALNYIDKIEKSLDISLVSTKKGGKGGGGSSKLTAEGKEVLKQCKIINALMKLHTNVNEFEAVITKIDKEKKVMLIDINGMNITLPLNEEYSAGNSILALVSYDNIFIMINECESSIRNLYKGTINEISLHGEIIRVKIDLGVLKIFCDITKSAYDDLRLSIGKEVFAGFKAASIATMKI</sequence>
<dbReference type="RefSeq" id="WP_084266264.1">
    <property type="nucleotide sequence ID" value="NZ_LWMT01000057.1"/>
</dbReference>